<evidence type="ECO:0000256" key="1">
    <source>
        <dbReference type="SAM" id="MobiDB-lite"/>
    </source>
</evidence>
<organism evidence="2 3">
    <name type="scientific">Linum tenue</name>
    <dbReference type="NCBI Taxonomy" id="586396"/>
    <lineage>
        <taxon>Eukaryota</taxon>
        <taxon>Viridiplantae</taxon>
        <taxon>Streptophyta</taxon>
        <taxon>Embryophyta</taxon>
        <taxon>Tracheophyta</taxon>
        <taxon>Spermatophyta</taxon>
        <taxon>Magnoliopsida</taxon>
        <taxon>eudicotyledons</taxon>
        <taxon>Gunneridae</taxon>
        <taxon>Pentapetalae</taxon>
        <taxon>rosids</taxon>
        <taxon>fabids</taxon>
        <taxon>Malpighiales</taxon>
        <taxon>Linaceae</taxon>
        <taxon>Linum</taxon>
    </lineage>
</organism>
<evidence type="ECO:0000313" key="2">
    <source>
        <dbReference type="EMBL" id="CAI0416790.1"/>
    </source>
</evidence>
<proteinExistence type="predicted"/>
<dbReference type="EMBL" id="CAMGYJ010000005">
    <property type="protein sequence ID" value="CAI0416790.1"/>
    <property type="molecule type" value="Genomic_DNA"/>
</dbReference>
<dbReference type="Proteomes" id="UP001154282">
    <property type="component" value="Unassembled WGS sequence"/>
</dbReference>
<dbReference type="AlphaFoldDB" id="A0AAV0K5U5"/>
<feature type="region of interest" description="Disordered" evidence="1">
    <location>
        <begin position="1"/>
        <end position="102"/>
    </location>
</feature>
<evidence type="ECO:0000313" key="3">
    <source>
        <dbReference type="Proteomes" id="UP001154282"/>
    </source>
</evidence>
<feature type="compositionally biased region" description="Low complexity" evidence="1">
    <location>
        <begin position="92"/>
        <end position="102"/>
    </location>
</feature>
<feature type="compositionally biased region" description="Basic residues" evidence="1">
    <location>
        <begin position="7"/>
        <end position="30"/>
    </location>
</feature>
<name>A0AAV0K5U5_9ROSI</name>
<sequence length="102" mass="10727">MMMMNVQRRRATATRRRSSRRATCSRRRGKGCGTTGRRAAASTWSAASAPSPRPFGFGSWTGPCRPSRGRRGAAPPSCSPPPPSPPSPTALPAPSTSSISSE</sequence>
<comment type="caution">
    <text evidence="2">The sequence shown here is derived from an EMBL/GenBank/DDBJ whole genome shotgun (WGS) entry which is preliminary data.</text>
</comment>
<reference evidence="2" key="1">
    <citation type="submission" date="2022-08" db="EMBL/GenBank/DDBJ databases">
        <authorList>
            <person name="Gutierrez-Valencia J."/>
        </authorList>
    </citation>
    <scope>NUCLEOTIDE SEQUENCE</scope>
</reference>
<accession>A0AAV0K5U5</accession>
<keyword evidence="3" id="KW-1185">Reference proteome</keyword>
<feature type="compositionally biased region" description="Low complexity" evidence="1">
    <location>
        <begin position="35"/>
        <end position="76"/>
    </location>
</feature>
<protein>
    <submittedName>
        <fullName evidence="2">Uncharacterized protein</fullName>
    </submittedName>
</protein>
<feature type="compositionally biased region" description="Pro residues" evidence="1">
    <location>
        <begin position="77"/>
        <end position="91"/>
    </location>
</feature>
<gene>
    <name evidence="2" type="ORF">LITE_LOCUS17102</name>
</gene>